<reference evidence="2 3" key="1">
    <citation type="submission" date="2019-07" db="EMBL/GenBank/DDBJ databases">
        <title>Whole genome shotgun sequence of Nocardia ninae NBRC 108245.</title>
        <authorList>
            <person name="Hosoyama A."/>
            <person name="Uohara A."/>
            <person name="Ohji S."/>
            <person name="Ichikawa N."/>
        </authorList>
    </citation>
    <scope>NUCLEOTIDE SEQUENCE [LARGE SCALE GENOMIC DNA]</scope>
    <source>
        <strain evidence="2 3">NBRC 108245</strain>
    </source>
</reference>
<protein>
    <recommendedName>
        <fullName evidence="1">SnoaL-like domain-containing protein</fullName>
    </recommendedName>
</protein>
<dbReference type="Gene3D" id="3.10.450.50">
    <property type="match status" value="1"/>
</dbReference>
<dbReference type="EMBL" id="BJXA01000013">
    <property type="protein sequence ID" value="GEM38049.1"/>
    <property type="molecule type" value="Genomic_DNA"/>
</dbReference>
<dbReference type="Pfam" id="PF12680">
    <property type="entry name" value="SnoaL_2"/>
    <property type="match status" value="1"/>
</dbReference>
<dbReference type="SUPFAM" id="SSF54427">
    <property type="entry name" value="NTF2-like"/>
    <property type="match status" value="1"/>
</dbReference>
<dbReference type="PANTHER" id="PTHR41252">
    <property type="entry name" value="BLR2505 PROTEIN"/>
    <property type="match status" value="1"/>
</dbReference>
<dbReference type="InterPro" id="IPR032710">
    <property type="entry name" value="NTF2-like_dom_sf"/>
</dbReference>
<organism evidence="2 3">
    <name type="scientific">Nocardia ninae NBRC 108245</name>
    <dbReference type="NCBI Taxonomy" id="1210091"/>
    <lineage>
        <taxon>Bacteria</taxon>
        <taxon>Bacillati</taxon>
        <taxon>Actinomycetota</taxon>
        <taxon>Actinomycetes</taxon>
        <taxon>Mycobacteriales</taxon>
        <taxon>Nocardiaceae</taxon>
        <taxon>Nocardia</taxon>
    </lineage>
</organism>
<dbReference type="AlphaFoldDB" id="A0A511MBS8"/>
<keyword evidence="3" id="KW-1185">Reference proteome</keyword>
<name>A0A511MBS8_9NOCA</name>
<dbReference type="InterPro" id="IPR037401">
    <property type="entry name" value="SnoaL-like"/>
</dbReference>
<evidence type="ECO:0000259" key="1">
    <source>
        <dbReference type="Pfam" id="PF12680"/>
    </source>
</evidence>
<comment type="caution">
    <text evidence="2">The sequence shown here is derived from an EMBL/GenBank/DDBJ whole genome shotgun (WGS) entry which is preliminary data.</text>
</comment>
<sequence length="131" mass="14347">MPHSSLDLIAQVYRAFDTRDFGVIPRLFAPDIGITQADELPWGGHHHGYSGAVRFFTTLLAHIDSTVISEQLFAAGDDVVQVGRTTGMTIPDGVTFDLPEVHVWHVRDGLIAGYDAYIDTPAMLTALGVRR</sequence>
<dbReference type="Proteomes" id="UP000321424">
    <property type="component" value="Unassembled WGS sequence"/>
</dbReference>
<proteinExistence type="predicted"/>
<accession>A0A511MBS8</accession>
<gene>
    <name evidence="2" type="ORF">NN4_25680</name>
</gene>
<dbReference type="OrthoDB" id="5176305at2"/>
<evidence type="ECO:0000313" key="3">
    <source>
        <dbReference type="Proteomes" id="UP000321424"/>
    </source>
</evidence>
<dbReference type="PANTHER" id="PTHR41252:SF1">
    <property type="entry name" value="BLR2505 PROTEIN"/>
    <property type="match status" value="1"/>
</dbReference>
<dbReference type="RefSeq" id="WP_147130104.1">
    <property type="nucleotide sequence ID" value="NZ_BJXA01000013.1"/>
</dbReference>
<feature type="domain" description="SnoaL-like" evidence="1">
    <location>
        <begin position="10"/>
        <end position="113"/>
    </location>
</feature>
<evidence type="ECO:0000313" key="2">
    <source>
        <dbReference type="EMBL" id="GEM38049.1"/>
    </source>
</evidence>